<reference evidence="5" key="2">
    <citation type="journal article" date="2024" name="Antonie Van Leeuwenhoek">
        <title>Roseihalotalea indica gen. nov., sp. nov., a halophilic Bacteroidetes from mesopelagic Southwest Indian Ocean with higher carbohydrate metabolic potential.</title>
        <authorList>
            <person name="Chen B."/>
            <person name="Zhang M."/>
            <person name="Lin D."/>
            <person name="Ye J."/>
            <person name="Tang K."/>
        </authorList>
    </citation>
    <scope>NUCLEOTIDE SEQUENCE</scope>
    <source>
        <strain evidence="5">TK19036</strain>
    </source>
</reference>
<keyword evidence="1" id="KW-0805">Transcription regulation</keyword>
<dbReference type="EMBL" id="CP120682">
    <property type="protein sequence ID" value="WKN39743.1"/>
    <property type="molecule type" value="Genomic_DNA"/>
</dbReference>
<dbReference type="Pfam" id="PF20240">
    <property type="entry name" value="DUF6597"/>
    <property type="match status" value="1"/>
</dbReference>
<dbReference type="AlphaFoldDB" id="A0AA49JJF4"/>
<dbReference type="PANTHER" id="PTHR46796">
    <property type="entry name" value="HTH-TYPE TRANSCRIPTIONAL ACTIVATOR RHAS-RELATED"/>
    <property type="match status" value="1"/>
</dbReference>
<reference evidence="5" key="1">
    <citation type="journal article" date="2023" name="Comput. Struct. Biotechnol. J.">
        <title>Discovery of a novel marine Bacteroidetes with a rich repertoire of carbohydrate-active enzymes.</title>
        <authorList>
            <person name="Chen B."/>
            <person name="Liu G."/>
            <person name="Chen Q."/>
            <person name="Wang H."/>
            <person name="Liu L."/>
            <person name="Tang K."/>
        </authorList>
    </citation>
    <scope>NUCLEOTIDE SEQUENCE</scope>
    <source>
        <strain evidence="5">TK19036</strain>
    </source>
</reference>
<dbReference type="PANTHER" id="PTHR46796:SF13">
    <property type="entry name" value="HTH-TYPE TRANSCRIPTIONAL ACTIVATOR RHAS"/>
    <property type="match status" value="1"/>
</dbReference>
<dbReference type="Gene3D" id="1.10.10.60">
    <property type="entry name" value="Homeodomain-like"/>
    <property type="match status" value="1"/>
</dbReference>
<proteinExistence type="predicted"/>
<dbReference type="InterPro" id="IPR009057">
    <property type="entry name" value="Homeodomain-like_sf"/>
</dbReference>
<dbReference type="Pfam" id="PF12833">
    <property type="entry name" value="HTH_18"/>
    <property type="match status" value="1"/>
</dbReference>
<name>A0AA49JJF4_9BACT</name>
<dbReference type="GO" id="GO:0043565">
    <property type="term" value="F:sequence-specific DNA binding"/>
    <property type="evidence" value="ECO:0007669"/>
    <property type="project" value="InterPro"/>
</dbReference>
<keyword evidence="2" id="KW-0238">DNA-binding</keyword>
<evidence type="ECO:0000256" key="3">
    <source>
        <dbReference type="ARBA" id="ARBA00023163"/>
    </source>
</evidence>
<accession>A0AA49JJF4</accession>
<dbReference type="PROSITE" id="PS01124">
    <property type="entry name" value="HTH_ARAC_FAMILY_2"/>
    <property type="match status" value="1"/>
</dbReference>
<dbReference type="GO" id="GO:0003700">
    <property type="term" value="F:DNA-binding transcription factor activity"/>
    <property type="evidence" value="ECO:0007669"/>
    <property type="project" value="InterPro"/>
</dbReference>
<dbReference type="InterPro" id="IPR050204">
    <property type="entry name" value="AraC_XylS_family_regulators"/>
</dbReference>
<evidence type="ECO:0000259" key="4">
    <source>
        <dbReference type="PROSITE" id="PS01124"/>
    </source>
</evidence>
<sequence length="280" mass="32207">MITLTHISPGLSLASFVQFYQLLEFDTDGQELAKPWHGSVDQHIVFFLKDKPLYLRDEKRGYLVEGTHNIAVLGLATHFNGLMKFKGQYKCFLILFAPTGLARLFGLPLHEITNKIYAADELFGNPAKELLDQLQNASTLEDMASSADRFLTNILNKKKSIHLLDGITKISNELSTIKGILHSVDYADRANMSLRNFERKFHEQVGISAKMYARLLRFNETIKLKTQQPERNWISIAYECGYYDYQHLVKEFKEFTDASPTHFFSQMPPPEVHSIFVRRV</sequence>
<organism evidence="5">
    <name type="scientific">Roseihalotalea indica</name>
    <dbReference type="NCBI Taxonomy" id="2867963"/>
    <lineage>
        <taxon>Bacteria</taxon>
        <taxon>Pseudomonadati</taxon>
        <taxon>Bacteroidota</taxon>
        <taxon>Cytophagia</taxon>
        <taxon>Cytophagales</taxon>
        <taxon>Catalimonadaceae</taxon>
        <taxon>Roseihalotalea</taxon>
    </lineage>
</organism>
<protein>
    <submittedName>
        <fullName evidence="5">Helix-turn-helix domain-containing protein</fullName>
    </submittedName>
</protein>
<feature type="domain" description="HTH araC/xylS-type" evidence="4">
    <location>
        <begin position="185"/>
        <end position="266"/>
    </location>
</feature>
<dbReference type="InterPro" id="IPR046532">
    <property type="entry name" value="DUF6597"/>
</dbReference>
<evidence type="ECO:0000313" key="5">
    <source>
        <dbReference type="EMBL" id="WKN39743.1"/>
    </source>
</evidence>
<dbReference type="InterPro" id="IPR018060">
    <property type="entry name" value="HTH_AraC"/>
</dbReference>
<dbReference type="SUPFAM" id="SSF46689">
    <property type="entry name" value="Homeodomain-like"/>
    <property type="match status" value="1"/>
</dbReference>
<keyword evidence="3" id="KW-0804">Transcription</keyword>
<evidence type="ECO:0000256" key="1">
    <source>
        <dbReference type="ARBA" id="ARBA00023015"/>
    </source>
</evidence>
<dbReference type="SMART" id="SM00342">
    <property type="entry name" value="HTH_ARAC"/>
    <property type="match status" value="1"/>
</dbReference>
<gene>
    <name evidence="5" type="ORF">K4G66_13690</name>
</gene>
<evidence type="ECO:0000256" key="2">
    <source>
        <dbReference type="ARBA" id="ARBA00023125"/>
    </source>
</evidence>